<dbReference type="EMBL" id="CM056819">
    <property type="protein sequence ID" value="KAJ8624079.1"/>
    <property type="molecule type" value="Genomic_DNA"/>
</dbReference>
<protein>
    <submittedName>
        <fullName evidence="1">Uncharacterized protein</fullName>
    </submittedName>
</protein>
<keyword evidence="2" id="KW-1185">Reference proteome</keyword>
<name>A0ACC2KSB1_PERAE</name>
<reference evidence="1 2" key="1">
    <citation type="journal article" date="2022" name="Hortic Res">
        <title>A haplotype resolved chromosomal level avocado genome allows analysis of novel avocado genes.</title>
        <authorList>
            <person name="Nath O."/>
            <person name="Fletcher S.J."/>
            <person name="Hayward A."/>
            <person name="Shaw L.M."/>
            <person name="Masouleh A.K."/>
            <person name="Furtado A."/>
            <person name="Henry R.J."/>
            <person name="Mitter N."/>
        </authorList>
    </citation>
    <scope>NUCLEOTIDE SEQUENCE [LARGE SCALE GENOMIC DNA]</scope>
    <source>
        <strain evidence="2">cv. Hass</strain>
    </source>
</reference>
<proteinExistence type="predicted"/>
<accession>A0ACC2KSB1</accession>
<gene>
    <name evidence="1" type="ORF">MRB53_032609</name>
</gene>
<comment type="caution">
    <text evidence="1">The sequence shown here is derived from an EMBL/GenBank/DDBJ whole genome shotgun (WGS) entry which is preliminary data.</text>
</comment>
<evidence type="ECO:0000313" key="1">
    <source>
        <dbReference type="EMBL" id="KAJ8624079.1"/>
    </source>
</evidence>
<sequence length="150" mass="16804">MSCSEVLPTEPELLHLRQLSPQIPYVTLEDGNYHLLYCSFEKPCLFCDDKYSTPDPVYCYGVMMGGIRGGKPGTILPNYKVSCDDQQEHHNKKKLLPWEFSCIQEDASHDHQDNLLSCSQENQSLVYDHEGSSCPPPLVLGKAPSSVADN</sequence>
<organism evidence="1 2">
    <name type="scientific">Persea americana</name>
    <name type="common">Avocado</name>
    <dbReference type="NCBI Taxonomy" id="3435"/>
    <lineage>
        <taxon>Eukaryota</taxon>
        <taxon>Viridiplantae</taxon>
        <taxon>Streptophyta</taxon>
        <taxon>Embryophyta</taxon>
        <taxon>Tracheophyta</taxon>
        <taxon>Spermatophyta</taxon>
        <taxon>Magnoliopsida</taxon>
        <taxon>Magnoliidae</taxon>
        <taxon>Laurales</taxon>
        <taxon>Lauraceae</taxon>
        <taxon>Persea</taxon>
    </lineage>
</organism>
<dbReference type="Proteomes" id="UP001234297">
    <property type="component" value="Chromosome 11"/>
</dbReference>
<evidence type="ECO:0000313" key="2">
    <source>
        <dbReference type="Proteomes" id="UP001234297"/>
    </source>
</evidence>